<accession>A0ABT1LCM2</accession>
<dbReference type="RefSeq" id="WP_254742383.1">
    <property type="nucleotide sequence ID" value="NZ_JANCLU010000010.1"/>
</dbReference>
<evidence type="ECO:0000256" key="1">
    <source>
        <dbReference type="PIRNR" id="PIRNR032126"/>
    </source>
</evidence>
<keyword evidence="1" id="KW-0406">Ion transport</keyword>
<feature type="transmembrane region" description="Helical" evidence="3">
    <location>
        <begin position="68"/>
        <end position="85"/>
    </location>
</feature>
<dbReference type="InterPro" id="IPR032820">
    <property type="entry name" value="ATPase_put"/>
</dbReference>
<dbReference type="EMBL" id="JANCLU010000010">
    <property type="protein sequence ID" value="MCP8939256.1"/>
    <property type="molecule type" value="Genomic_DNA"/>
</dbReference>
<organism evidence="4 5">
    <name type="scientific">Alsobacter ponti</name>
    <dbReference type="NCBI Taxonomy" id="2962936"/>
    <lineage>
        <taxon>Bacteria</taxon>
        <taxon>Pseudomonadati</taxon>
        <taxon>Pseudomonadota</taxon>
        <taxon>Alphaproteobacteria</taxon>
        <taxon>Hyphomicrobiales</taxon>
        <taxon>Alsobacteraceae</taxon>
        <taxon>Alsobacter</taxon>
    </lineage>
</organism>
<comment type="similarity">
    <text evidence="1">Belongs to the bacterial AtpI family.</text>
</comment>
<reference evidence="4 5" key="1">
    <citation type="submission" date="2022-07" db="EMBL/GenBank/DDBJ databases">
        <authorList>
            <person name="Li W.-J."/>
            <person name="Deng Q.-Q."/>
        </authorList>
    </citation>
    <scope>NUCLEOTIDE SEQUENCE [LARGE SCALE GENOMIC DNA]</scope>
    <source>
        <strain evidence="4 5">SYSU M60028</strain>
    </source>
</reference>
<keyword evidence="1" id="KW-0375">Hydrogen ion transport</keyword>
<evidence type="ECO:0000313" key="5">
    <source>
        <dbReference type="Proteomes" id="UP001205890"/>
    </source>
</evidence>
<proteinExistence type="inferred from homology"/>
<sequence>MANDGSHETPGSGPRSPEDVELSERLKRLGTRLDQVRDAAPRGGKPDGSSQQSDASSMGKAFRLSSEFIAGVIAGAGLGWGFDALLGTRPWGMIVLMMLGFGAGIWNVMRASGFVRPPNG</sequence>
<keyword evidence="3" id="KW-1133">Transmembrane helix</keyword>
<evidence type="ECO:0000256" key="2">
    <source>
        <dbReference type="SAM" id="MobiDB-lite"/>
    </source>
</evidence>
<feature type="compositionally biased region" description="Basic and acidic residues" evidence="2">
    <location>
        <begin position="16"/>
        <end position="27"/>
    </location>
</feature>
<keyword evidence="3" id="KW-0812">Transmembrane</keyword>
<dbReference type="InterPro" id="IPR016989">
    <property type="entry name" value="Atp1_alphaprobac"/>
</dbReference>
<keyword evidence="5" id="KW-1185">Reference proteome</keyword>
<evidence type="ECO:0000256" key="3">
    <source>
        <dbReference type="SAM" id="Phobius"/>
    </source>
</evidence>
<keyword evidence="1 3" id="KW-0472">Membrane</keyword>
<evidence type="ECO:0000313" key="4">
    <source>
        <dbReference type="EMBL" id="MCP8939256.1"/>
    </source>
</evidence>
<keyword evidence="1" id="KW-0813">Transport</keyword>
<feature type="region of interest" description="Disordered" evidence="2">
    <location>
        <begin position="1"/>
        <end position="58"/>
    </location>
</feature>
<name>A0ABT1LCM2_9HYPH</name>
<feature type="transmembrane region" description="Helical" evidence="3">
    <location>
        <begin position="91"/>
        <end position="109"/>
    </location>
</feature>
<dbReference type="Pfam" id="PF09527">
    <property type="entry name" value="ATPase_gene1"/>
    <property type="match status" value="1"/>
</dbReference>
<dbReference type="Proteomes" id="UP001205890">
    <property type="component" value="Unassembled WGS sequence"/>
</dbReference>
<comment type="function">
    <text evidence="1">A possible function for this protein is to guide the assembly of the membrane sector of the ATPase enzyme complex.</text>
</comment>
<protein>
    <recommendedName>
        <fullName evidence="1">ATP synthase protein I</fullName>
    </recommendedName>
</protein>
<comment type="caution">
    <text evidence="4">The sequence shown here is derived from an EMBL/GenBank/DDBJ whole genome shotgun (WGS) entry which is preliminary data.</text>
</comment>
<gene>
    <name evidence="4" type="ORF">NK718_12070</name>
</gene>
<dbReference type="PIRSF" id="PIRSF032126">
    <property type="entry name" value="F0F1_ATP_synthase_subunit_I"/>
    <property type="match status" value="1"/>
</dbReference>